<evidence type="ECO:0000313" key="2">
    <source>
        <dbReference type="Proteomes" id="UP000077667"/>
    </source>
</evidence>
<dbReference type="KEGG" id="nia:A8C56_18790"/>
<dbReference type="Proteomes" id="UP000077667">
    <property type="component" value="Chromosome"/>
</dbReference>
<name>A0A1A9I7T0_9BACT</name>
<reference evidence="1 2" key="1">
    <citation type="submission" date="2016-05" db="EMBL/GenBank/DDBJ databases">
        <title>Niabella ginsenosidivorans BS26 whole genome sequencing.</title>
        <authorList>
            <person name="Im W.T."/>
            <person name="Siddiqi M.Z."/>
        </authorList>
    </citation>
    <scope>NUCLEOTIDE SEQUENCE [LARGE SCALE GENOMIC DNA]</scope>
    <source>
        <strain evidence="1 2">BS26</strain>
    </source>
</reference>
<organism evidence="1 2">
    <name type="scientific">Niabella ginsenosidivorans</name>
    <dbReference type="NCBI Taxonomy" id="1176587"/>
    <lineage>
        <taxon>Bacteria</taxon>
        <taxon>Pseudomonadati</taxon>
        <taxon>Bacteroidota</taxon>
        <taxon>Chitinophagia</taxon>
        <taxon>Chitinophagales</taxon>
        <taxon>Chitinophagaceae</taxon>
        <taxon>Niabella</taxon>
    </lineage>
</organism>
<accession>A0A1A9I7T0</accession>
<protein>
    <submittedName>
        <fullName evidence="1">Uncharacterized protein</fullName>
    </submittedName>
</protein>
<dbReference type="AlphaFoldDB" id="A0A1A9I7T0"/>
<sequence length="82" mass="8993">MLFYLLNNAVLGSAACRKGILCFRIVTILLYSSEALYKPANSFAKSFSFTCPIPACCGNNLRTEPLNPVPSAFPQNLWQFAG</sequence>
<dbReference type="EMBL" id="CP015772">
    <property type="protein sequence ID" value="ANH82751.1"/>
    <property type="molecule type" value="Genomic_DNA"/>
</dbReference>
<dbReference type="STRING" id="1176587.A8C56_18790"/>
<keyword evidence="2" id="KW-1185">Reference proteome</keyword>
<evidence type="ECO:0000313" key="1">
    <source>
        <dbReference type="EMBL" id="ANH82751.1"/>
    </source>
</evidence>
<proteinExistence type="predicted"/>
<gene>
    <name evidence="1" type="ORF">A8C56_18790</name>
</gene>